<dbReference type="InterPro" id="IPR036388">
    <property type="entry name" value="WH-like_DNA-bd_sf"/>
</dbReference>
<evidence type="ECO:0000256" key="5">
    <source>
        <dbReference type="SAM" id="MobiDB-lite"/>
    </source>
</evidence>
<evidence type="ECO:0000313" key="7">
    <source>
        <dbReference type="EMBL" id="MEV4289853.1"/>
    </source>
</evidence>
<dbReference type="Pfam" id="PF03466">
    <property type="entry name" value="LysR_substrate"/>
    <property type="match status" value="1"/>
</dbReference>
<keyword evidence="2" id="KW-0805">Transcription regulation</keyword>
<keyword evidence="4" id="KW-0804">Transcription</keyword>
<evidence type="ECO:0000259" key="6">
    <source>
        <dbReference type="PROSITE" id="PS50931"/>
    </source>
</evidence>
<dbReference type="InterPro" id="IPR005119">
    <property type="entry name" value="LysR_subst-bd"/>
</dbReference>
<dbReference type="Pfam" id="PF00126">
    <property type="entry name" value="HTH_1"/>
    <property type="match status" value="1"/>
</dbReference>
<dbReference type="PROSITE" id="PS50931">
    <property type="entry name" value="HTH_LYSR"/>
    <property type="match status" value="1"/>
</dbReference>
<evidence type="ECO:0000256" key="2">
    <source>
        <dbReference type="ARBA" id="ARBA00023015"/>
    </source>
</evidence>
<organism evidence="7 8">
    <name type="scientific">Nonomuraea bangladeshensis</name>
    <dbReference type="NCBI Taxonomy" id="404385"/>
    <lineage>
        <taxon>Bacteria</taxon>
        <taxon>Bacillati</taxon>
        <taxon>Actinomycetota</taxon>
        <taxon>Actinomycetes</taxon>
        <taxon>Streptosporangiales</taxon>
        <taxon>Streptosporangiaceae</taxon>
        <taxon>Nonomuraea</taxon>
    </lineage>
</organism>
<comment type="similarity">
    <text evidence="1">Belongs to the LysR transcriptional regulatory family.</text>
</comment>
<gene>
    <name evidence="7" type="ORF">AB0K40_30475</name>
</gene>
<keyword evidence="3" id="KW-0238">DNA-binding</keyword>
<accession>A0ABV3HBE7</accession>
<evidence type="ECO:0000256" key="4">
    <source>
        <dbReference type="ARBA" id="ARBA00023163"/>
    </source>
</evidence>
<evidence type="ECO:0000256" key="3">
    <source>
        <dbReference type="ARBA" id="ARBA00023125"/>
    </source>
</evidence>
<feature type="domain" description="HTH lysR-type" evidence="6">
    <location>
        <begin position="21"/>
        <end position="73"/>
    </location>
</feature>
<dbReference type="InterPro" id="IPR036390">
    <property type="entry name" value="WH_DNA-bd_sf"/>
</dbReference>
<keyword evidence="8" id="KW-1185">Reference proteome</keyword>
<feature type="region of interest" description="Disordered" evidence="5">
    <location>
        <begin position="262"/>
        <end position="293"/>
    </location>
</feature>
<dbReference type="Proteomes" id="UP001552427">
    <property type="component" value="Unassembled WGS sequence"/>
</dbReference>
<name>A0ABV3HBE7_9ACTN</name>
<feature type="compositionally biased region" description="Low complexity" evidence="5">
    <location>
        <begin position="270"/>
        <end position="286"/>
    </location>
</feature>
<evidence type="ECO:0000313" key="8">
    <source>
        <dbReference type="Proteomes" id="UP001552427"/>
    </source>
</evidence>
<dbReference type="CDD" id="cd08434">
    <property type="entry name" value="PBP2_GltC_like"/>
    <property type="match status" value="1"/>
</dbReference>
<dbReference type="InterPro" id="IPR000847">
    <property type="entry name" value="LysR_HTH_N"/>
</dbReference>
<reference evidence="7 8" key="1">
    <citation type="submission" date="2024-06" db="EMBL/GenBank/DDBJ databases">
        <title>The Natural Products Discovery Center: Release of the First 8490 Sequenced Strains for Exploring Actinobacteria Biosynthetic Diversity.</title>
        <authorList>
            <person name="Kalkreuter E."/>
            <person name="Kautsar S.A."/>
            <person name="Yang D."/>
            <person name="Bader C.D."/>
            <person name="Teijaro C.N."/>
            <person name="Fluegel L."/>
            <person name="Davis C.M."/>
            <person name="Simpson J.R."/>
            <person name="Lauterbach L."/>
            <person name="Steele A.D."/>
            <person name="Gui C."/>
            <person name="Meng S."/>
            <person name="Li G."/>
            <person name="Viehrig K."/>
            <person name="Ye F."/>
            <person name="Su P."/>
            <person name="Kiefer A.F."/>
            <person name="Nichols A."/>
            <person name="Cepeda A.J."/>
            <person name="Yan W."/>
            <person name="Fan B."/>
            <person name="Jiang Y."/>
            <person name="Adhikari A."/>
            <person name="Zheng C.-J."/>
            <person name="Schuster L."/>
            <person name="Cowan T.M."/>
            <person name="Smanski M.J."/>
            <person name="Chevrette M.G."/>
            <person name="De Carvalho L.P.S."/>
            <person name="Shen B."/>
        </authorList>
    </citation>
    <scope>NUCLEOTIDE SEQUENCE [LARGE SCALE GENOMIC DNA]</scope>
    <source>
        <strain evidence="7 8">NPDC049574</strain>
    </source>
</reference>
<dbReference type="Gene3D" id="1.10.10.10">
    <property type="entry name" value="Winged helix-like DNA-binding domain superfamily/Winged helix DNA-binding domain"/>
    <property type="match status" value="1"/>
</dbReference>
<proteinExistence type="inferred from homology"/>
<dbReference type="PANTHER" id="PTHR30346">
    <property type="entry name" value="TRANSCRIPTIONAL DUAL REGULATOR HCAR-RELATED"/>
    <property type="match status" value="1"/>
</dbReference>
<comment type="caution">
    <text evidence="7">The sequence shown here is derived from an EMBL/GenBank/DDBJ whole genome shotgun (WGS) entry which is preliminary data.</text>
</comment>
<dbReference type="PANTHER" id="PTHR30346:SF28">
    <property type="entry name" value="HTH-TYPE TRANSCRIPTIONAL REGULATOR CYNR"/>
    <property type="match status" value="1"/>
</dbReference>
<sequence length="353" mass="36622">MKHESPDAADDRLAAHLAPALALLAAVGETGHVTRAAEQLGIPQPTASRRLAALSDLVGAPLLLPSGRGVRLTRAGRTLAAASGRALGALATAAREVREEIDPASGRVVLGFLHLLGRTLVPSLIRRFRERNPGVRFSLAQGSRQDMLRALREGDIDLVFVAPMPLGDPDLAGRPLADQELVLAVPPGHRLAGRARVRAAELEGEELVTLEHGYGLRQITDDLCAAAGFEPRIAFEGQESETVRGLVAAGLGVAILPRTDPGPAALPRTGSGWAAPAAADPGSAAPNRTEPGPAVTGVVEVPLSPSLFRTIGVCWVAGERLTPAARAFRDHACAAPLDLGPGFRPPTVPGTAD</sequence>
<evidence type="ECO:0000256" key="1">
    <source>
        <dbReference type="ARBA" id="ARBA00009437"/>
    </source>
</evidence>
<dbReference type="SUPFAM" id="SSF46785">
    <property type="entry name" value="Winged helix' DNA-binding domain"/>
    <property type="match status" value="1"/>
</dbReference>
<dbReference type="SUPFAM" id="SSF53850">
    <property type="entry name" value="Periplasmic binding protein-like II"/>
    <property type="match status" value="1"/>
</dbReference>
<dbReference type="Gene3D" id="3.40.190.290">
    <property type="match status" value="1"/>
</dbReference>
<protein>
    <submittedName>
        <fullName evidence="7">LysR substrate-binding domain-containing protein</fullName>
    </submittedName>
</protein>
<dbReference type="EMBL" id="JBFARM010000009">
    <property type="protein sequence ID" value="MEV4289853.1"/>
    <property type="molecule type" value="Genomic_DNA"/>
</dbReference>
<dbReference type="RefSeq" id="WP_364456383.1">
    <property type="nucleotide sequence ID" value="NZ_JBFARM010000009.1"/>
</dbReference>